<dbReference type="PANTHER" id="PTHR23502:SF30">
    <property type="entry name" value="TRANSPORTER, PUTATIVE (AFU_ORTHOLOGUE AFUA_8G04702)-RELATED"/>
    <property type="match status" value="1"/>
</dbReference>
<proteinExistence type="predicted"/>
<evidence type="ECO:0000256" key="3">
    <source>
        <dbReference type="ARBA" id="ARBA00022989"/>
    </source>
</evidence>
<feature type="transmembrane region" description="Helical" evidence="6">
    <location>
        <begin position="364"/>
        <end position="386"/>
    </location>
</feature>
<comment type="subcellular location">
    <subcellularLocation>
        <location evidence="1">Membrane</location>
        <topology evidence="1">Multi-pass membrane protein</topology>
    </subcellularLocation>
</comment>
<dbReference type="AlphaFoldDB" id="A0AAN6LZI6"/>
<feature type="transmembrane region" description="Helical" evidence="6">
    <location>
        <begin position="304"/>
        <end position="320"/>
    </location>
</feature>
<name>A0AAN6LZI6_9PLEO</name>
<dbReference type="EMBL" id="WVTA01000006">
    <property type="protein sequence ID" value="KAK3209035.1"/>
    <property type="molecule type" value="Genomic_DNA"/>
</dbReference>
<evidence type="ECO:0000256" key="6">
    <source>
        <dbReference type="SAM" id="Phobius"/>
    </source>
</evidence>
<evidence type="ECO:0000313" key="8">
    <source>
        <dbReference type="Proteomes" id="UP001280581"/>
    </source>
</evidence>
<gene>
    <name evidence="7" type="ORF">GRF29_69g498631</name>
</gene>
<evidence type="ECO:0000256" key="5">
    <source>
        <dbReference type="SAM" id="MobiDB-lite"/>
    </source>
</evidence>
<evidence type="ECO:0000256" key="1">
    <source>
        <dbReference type="ARBA" id="ARBA00004141"/>
    </source>
</evidence>
<feature type="transmembrane region" description="Helical" evidence="6">
    <location>
        <begin position="278"/>
        <end position="298"/>
    </location>
</feature>
<evidence type="ECO:0008006" key="9">
    <source>
        <dbReference type="Google" id="ProtNLM"/>
    </source>
</evidence>
<keyword evidence="3 6" id="KW-1133">Transmembrane helix</keyword>
<feature type="compositionally biased region" description="Polar residues" evidence="5">
    <location>
        <begin position="153"/>
        <end position="167"/>
    </location>
</feature>
<dbReference type="SUPFAM" id="SSF103473">
    <property type="entry name" value="MFS general substrate transporter"/>
    <property type="match status" value="1"/>
</dbReference>
<dbReference type="Gene3D" id="1.20.1250.20">
    <property type="entry name" value="MFS general substrate transporter like domains"/>
    <property type="match status" value="1"/>
</dbReference>
<organism evidence="7 8">
    <name type="scientific">Pseudopithomyces chartarum</name>
    <dbReference type="NCBI Taxonomy" id="1892770"/>
    <lineage>
        <taxon>Eukaryota</taxon>
        <taxon>Fungi</taxon>
        <taxon>Dikarya</taxon>
        <taxon>Ascomycota</taxon>
        <taxon>Pezizomycotina</taxon>
        <taxon>Dothideomycetes</taxon>
        <taxon>Pleosporomycetidae</taxon>
        <taxon>Pleosporales</taxon>
        <taxon>Massarineae</taxon>
        <taxon>Didymosphaeriaceae</taxon>
        <taxon>Pseudopithomyces</taxon>
    </lineage>
</organism>
<accession>A0AAN6LZI6</accession>
<evidence type="ECO:0000256" key="2">
    <source>
        <dbReference type="ARBA" id="ARBA00022692"/>
    </source>
</evidence>
<protein>
    <recommendedName>
        <fullName evidence="9">Major facilitator superfamily (MFS) profile domain-containing protein</fullName>
    </recommendedName>
</protein>
<reference evidence="7 8" key="1">
    <citation type="submission" date="2021-02" db="EMBL/GenBank/DDBJ databases">
        <title>Genome assembly of Pseudopithomyces chartarum.</title>
        <authorList>
            <person name="Jauregui R."/>
            <person name="Singh J."/>
            <person name="Voisey C."/>
        </authorList>
    </citation>
    <scope>NUCLEOTIDE SEQUENCE [LARGE SCALE GENOMIC DNA]</scope>
    <source>
        <strain evidence="7 8">AGR01</strain>
    </source>
</reference>
<dbReference type="GO" id="GO:0022857">
    <property type="term" value="F:transmembrane transporter activity"/>
    <property type="evidence" value="ECO:0007669"/>
    <property type="project" value="InterPro"/>
</dbReference>
<keyword evidence="2 6" id="KW-0812">Transmembrane</keyword>
<dbReference type="InterPro" id="IPR036259">
    <property type="entry name" value="MFS_trans_sf"/>
</dbReference>
<evidence type="ECO:0000313" key="7">
    <source>
        <dbReference type="EMBL" id="KAK3209035.1"/>
    </source>
</evidence>
<sequence>MAFSTNTPQRLTKSQLFRAAIKSREWTGPASLAILFQIIHFALALAQLMLALYLFYTLTAYAKWEEPCYKYHAKGSAHTEMMRPPMTVVYLDQETLEAERGGSFGKGLPLPILIYLTLTSLGIVRNMKTNETADIELVAQRRVDILLAETLTQGDGTAASPPTTTAHDSPPSPKAEDAEVGIGEAVNTPLPPPVPAQHHEEEESDMGNRRAGSNMTTGQSEDEPTQIPGTVHLVDLLGTMTERHAETGQKDIVLVPSPSSDPDDPLNWTPRRKALSTACIYMFLFFGWGCLIWQPLALQYGKRPIYLLSILATLATQVWAPHTKTNGQWISNKIVQGFVGAPIESLCEISVTDIYFTHERGRYLALYGLLLAGSSFFAPIIAGFIADGQGWQWVLVRTRNLRVRLLANYPPSTGAQSSTP</sequence>
<feature type="transmembrane region" description="Helical" evidence="6">
    <location>
        <begin position="32"/>
        <end position="56"/>
    </location>
</feature>
<dbReference type="Proteomes" id="UP001280581">
    <property type="component" value="Unassembled WGS sequence"/>
</dbReference>
<dbReference type="InterPro" id="IPR011701">
    <property type="entry name" value="MFS"/>
</dbReference>
<dbReference type="Pfam" id="PF07690">
    <property type="entry name" value="MFS_1"/>
    <property type="match status" value="1"/>
</dbReference>
<dbReference type="GO" id="GO:0005886">
    <property type="term" value="C:plasma membrane"/>
    <property type="evidence" value="ECO:0007669"/>
    <property type="project" value="TreeGrafter"/>
</dbReference>
<keyword evidence="4 6" id="KW-0472">Membrane</keyword>
<evidence type="ECO:0000256" key="4">
    <source>
        <dbReference type="ARBA" id="ARBA00023136"/>
    </source>
</evidence>
<feature type="region of interest" description="Disordered" evidence="5">
    <location>
        <begin position="153"/>
        <end position="227"/>
    </location>
</feature>
<keyword evidence="8" id="KW-1185">Reference proteome</keyword>
<comment type="caution">
    <text evidence="7">The sequence shown here is derived from an EMBL/GenBank/DDBJ whole genome shotgun (WGS) entry which is preliminary data.</text>
</comment>
<dbReference type="PANTHER" id="PTHR23502">
    <property type="entry name" value="MAJOR FACILITATOR SUPERFAMILY"/>
    <property type="match status" value="1"/>
</dbReference>